<dbReference type="InterPro" id="IPR039888">
    <property type="entry name" value="Melted-like"/>
</dbReference>
<dbReference type="RefSeq" id="XP_042135050.1">
    <property type="nucleotide sequence ID" value="XM_042279116.2"/>
</dbReference>
<evidence type="ECO:0000313" key="11">
    <source>
        <dbReference type="Proteomes" id="UP000694547"/>
    </source>
</evidence>
<name>A0A6I9KX61_PERMB</name>
<dbReference type="PANTHER" id="PTHR21630:SF10">
    <property type="entry name" value="VENTRICULAR ZONE-EXPRESSED PH DOMAIN-CONTAINING PROTEIN HOMOLOG 1"/>
    <property type="match status" value="1"/>
</dbReference>
<dbReference type="CTD" id="79674"/>
<dbReference type="GO" id="GO:0030512">
    <property type="term" value="P:negative regulation of transforming growth factor beta receptor signaling pathway"/>
    <property type="evidence" value="ECO:0007669"/>
    <property type="project" value="Ensembl"/>
</dbReference>
<dbReference type="GeneID" id="102917699"/>
<keyword evidence="4" id="KW-0472">Membrane</keyword>
<dbReference type="SUPFAM" id="SSF48371">
    <property type="entry name" value="ARM repeat"/>
    <property type="match status" value="1"/>
</dbReference>
<dbReference type="Gene3D" id="2.30.29.30">
    <property type="entry name" value="Pleckstrin-homology domain (PH domain)/Phosphotyrosine-binding domain (PTB)"/>
    <property type="match status" value="1"/>
</dbReference>
<dbReference type="GO" id="GO:0005886">
    <property type="term" value="C:plasma membrane"/>
    <property type="evidence" value="ECO:0007669"/>
    <property type="project" value="UniProtKB-SubCell"/>
</dbReference>
<dbReference type="RefSeq" id="XP_006972689.1">
    <property type="nucleotide sequence ID" value="XM_006972627.4"/>
</dbReference>
<keyword evidence="11" id="KW-1185">Reference proteome</keyword>
<evidence type="ECO:0000256" key="3">
    <source>
        <dbReference type="ARBA" id="ARBA00022475"/>
    </source>
</evidence>
<reference evidence="10" key="2">
    <citation type="submission" date="2025-08" db="UniProtKB">
        <authorList>
            <consortium name="Ensembl"/>
        </authorList>
    </citation>
    <scope>IDENTIFICATION</scope>
</reference>
<evidence type="ECO:0000256" key="6">
    <source>
        <dbReference type="ARBA" id="ARBA00062758"/>
    </source>
</evidence>
<comment type="subunit">
    <text evidence="6">Interacts with TGFBR1.</text>
</comment>
<dbReference type="Proteomes" id="UP000694547">
    <property type="component" value="Chromosome 6"/>
</dbReference>
<reference evidence="10 11" key="1">
    <citation type="submission" date="2018-10" db="EMBL/GenBank/DDBJ databases">
        <title>Improved assembly of the deer mouse Peromyscus maniculatus genome.</title>
        <authorList>
            <person name="Lassance J.-M."/>
            <person name="Hoekstra H.E."/>
        </authorList>
    </citation>
    <scope>NUCLEOTIDE SEQUENCE [LARGE SCALE GENOMIC DNA]</scope>
</reference>
<evidence type="ECO:0000256" key="5">
    <source>
        <dbReference type="ARBA" id="ARBA00059998"/>
    </source>
</evidence>
<dbReference type="Pfam" id="PF00169">
    <property type="entry name" value="PH"/>
    <property type="match status" value="1"/>
</dbReference>
<evidence type="ECO:0000256" key="7">
    <source>
        <dbReference type="ARBA" id="ARBA00079702"/>
    </source>
</evidence>
<dbReference type="Ensembl" id="ENSPEMT00000028503.2">
    <property type="protein sequence ID" value="ENSPEMP00000024121.1"/>
    <property type="gene ID" value="ENSPEMG00000020957.2"/>
</dbReference>
<dbReference type="GO" id="GO:0010314">
    <property type="term" value="F:phosphatidylinositol-5-phosphate binding"/>
    <property type="evidence" value="ECO:0007669"/>
    <property type="project" value="TreeGrafter"/>
</dbReference>
<dbReference type="InterPro" id="IPR001849">
    <property type="entry name" value="PH_domain"/>
</dbReference>
<comment type="function">
    <text evidence="5">Interacts with TGF-beta receptor type-1 (TGFBR1) and inhibits dissociation of activated SMAD2 from TGFBR1, impeding its nuclear accumulation and resulting in impaired TGF-beta signaling. May also affect FOXO, Hippo and Wnt signaling.</text>
</comment>
<organism evidence="10 11">
    <name type="scientific">Peromyscus maniculatus bairdii</name>
    <name type="common">Prairie deer mouse</name>
    <dbReference type="NCBI Taxonomy" id="230844"/>
    <lineage>
        <taxon>Eukaryota</taxon>
        <taxon>Metazoa</taxon>
        <taxon>Chordata</taxon>
        <taxon>Craniata</taxon>
        <taxon>Vertebrata</taxon>
        <taxon>Euteleostomi</taxon>
        <taxon>Mammalia</taxon>
        <taxon>Eutheria</taxon>
        <taxon>Euarchontoglires</taxon>
        <taxon>Glires</taxon>
        <taxon>Rodentia</taxon>
        <taxon>Myomorpha</taxon>
        <taxon>Muroidea</taxon>
        <taxon>Cricetidae</taxon>
        <taxon>Neotominae</taxon>
        <taxon>Peromyscus</taxon>
    </lineage>
</organism>
<dbReference type="SUPFAM" id="SSF50729">
    <property type="entry name" value="PH domain-like"/>
    <property type="match status" value="1"/>
</dbReference>
<dbReference type="InterPro" id="IPR016024">
    <property type="entry name" value="ARM-type_fold"/>
</dbReference>
<dbReference type="OrthoDB" id="5869902at2759"/>
<dbReference type="GO" id="GO:0060392">
    <property type="term" value="P:negative regulation of SMAD protein signal transduction"/>
    <property type="evidence" value="ECO:0007669"/>
    <property type="project" value="Ensembl"/>
</dbReference>
<keyword evidence="3" id="KW-1003">Cell membrane</keyword>
<comment type="subcellular location">
    <subcellularLocation>
        <location evidence="1">Cell membrane</location>
        <topology evidence="1">Peripheral membrane protein</topology>
        <orientation evidence="1">Cytoplasmic side</orientation>
    </subcellularLocation>
</comment>
<proteinExistence type="inferred from homology"/>
<evidence type="ECO:0000256" key="4">
    <source>
        <dbReference type="ARBA" id="ARBA00023136"/>
    </source>
</evidence>
<dbReference type="PANTHER" id="PTHR21630">
    <property type="entry name" value="VEPH-A/MELTED"/>
    <property type="match status" value="1"/>
</dbReference>
<feature type="domain" description="PH" evidence="9">
    <location>
        <begin position="719"/>
        <end position="822"/>
    </location>
</feature>
<dbReference type="AlphaFoldDB" id="A0A6I9KX61"/>
<dbReference type="FunFam" id="2.30.29.30:FF:000138">
    <property type="entry name" value="Ventricular zone-expressed PH domain-containing protein-like 1"/>
    <property type="match status" value="1"/>
</dbReference>
<comment type="similarity">
    <text evidence="2">Belongs to the MELT/VEPH family.</text>
</comment>
<feature type="region of interest" description="Disordered" evidence="8">
    <location>
        <begin position="370"/>
        <end position="406"/>
    </location>
</feature>
<dbReference type="PROSITE" id="PS50003">
    <property type="entry name" value="PH_DOMAIN"/>
    <property type="match status" value="1"/>
</dbReference>
<gene>
    <name evidence="10" type="primary">Veph1</name>
</gene>
<dbReference type="InterPro" id="IPR011993">
    <property type="entry name" value="PH-like_dom_sf"/>
</dbReference>
<dbReference type="GeneTree" id="ENSGT00390000018660"/>
<protein>
    <recommendedName>
        <fullName evidence="7">Protein melted homolog</fullName>
    </recommendedName>
</protein>
<accession>A0A6I9KX61</accession>
<reference evidence="10" key="3">
    <citation type="submission" date="2025-09" db="UniProtKB">
        <authorList>
            <consortium name="Ensembl"/>
        </authorList>
    </citation>
    <scope>IDENTIFICATION</scope>
</reference>
<evidence type="ECO:0000256" key="8">
    <source>
        <dbReference type="SAM" id="MobiDB-lite"/>
    </source>
</evidence>
<evidence type="ECO:0000259" key="9">
    <source>
        <dbReference type="PROSITE" id="PS50003"/>
    </source>
</evidence>
<evidence type="ECO:0000256" key="1">
    <source>
        <dbReference type="ARBA" id="ARBA00004413"/>
    </source>
</evidence>
<sequence length="836" mass="94509">MHQLFRLVLGQKDLSRAGDLFSLDDAEIEDSLTEALEQIKVISSSLDYQTNNNDQAVVEICITRITTAIRETESIEKHARALVGLWDSCLEHNLRPAGKDEDTPHAKIASDIMSCILQNYNRTPVMVLAVPIAVKFLHRGNKELCRNMSNYLSLAAITKADLLADHIEGIIKSILQGNAMLLRVLPAVYEKQPQPINRHLAELLALMSQLEQTEQYHLLRLLHVAAKRKDVEVVQKCVPFLIRHLKDSTHNDYILNILIEIAGCEPLALSSFLPMLKEIGERVPYLTGQIARIFGAVGHVDEERARSCLRYLVSQLANMEHSFHHILLLEIKSITDAFSSILGPHSRDIFRMSNSFTNIAKLLSRRLENSAAGNGRRKNSAEVGFPEKLGEAKTMTEEPESEDHEKLQVKIQAFEDKINAESNTPASVRRYSLDHISKEEQRNIRFSRSRSLALNTVLTNGVRAGDGEAEERAGIHASISLSEIDPLSHGTGKLPLKIDAHGSQLRNSSASHPSIVHIESENMPETVKENIQEAIPETATTSPIEYQDKLYLHLKENLSKVKAYAMEIAKKVPVPDQCTIEDTMKSCVAKLFFTCSLKGHYCLYSKSSFILISQAPQPWIQIMFLFQQSLFPEPLSIQSGSVQFLKALWEKTQASGTQSFEDAMTESTFPQQKDLEQVQLHLEEVRFFDVFGFSETAGAWQCFMCNNPEKATVVNQDGQPLIEGKLKEKQVRWKFIKRWKTRYFTLAGNQLLFQKGKSKDDPDDSPIELSKVQSVKAVAKKRRDRSLPRAFEIFTDNKTYVFKAKDEKNAEEWLQCINVALAQAKERESREVTTYL</sequence>
<evidence type="ECO:0000313" key="10">
    <source>
        <dbReference type="Ensembl" id="ENSPEMP00000024121.1"/>
    </source>
</evidence>
<dbReference type="SMART" id="SM00233">
    <property type="entry name" value="PH"/>
    <property type="match status" value="1"/>
</dbReference>
<evidence type="ECO:0000256" key="2">
    <source>
        <dbReference type="ARBA" id="ARBA00010187"/>
    </source>
</evidence>
<dbReference type="CDD" id="cd01264">
    <property type="entry name" value="PH_MELT_VEPH1"/>
    <property type="match status" value="1"/>
</dbReference>